<feature type="domain" description="SLH" evidence="3">
    <location>
        <begin position="158"/>
        <end position="218"/>
    </location>
</feature>
<feature type="chain" id="PRO_5047499832" evidence="2">
    <location>
        <begin position="25"/>
        <end position="361"/>
    </location>
</feature>
<dbReference type="PROSITE" id="PS51272">
    <property type="entry name" value="SLH"/>
    <property type="match status" value="3"/>
</dbReference>
<keyword evidence="1 2" id="KW-0732">Signal</keyword>
<dbReference type="EMBL" id="JBHRZT010000072">
    <property type="protein sequence ID" value="MFC3886175.1"/>
    <property type="molecule type" value="Genomic_DNA"/>
</dbReference>
<proteinExistence type="predicted"/>
<dbReference type="InterPro" id="IPR051465">
    <property type="entry name" value="Cell_Envelope_Struct_Comp"/>
</dbReference>
<dbReference type="PANTHER" id="PTHR43308:SF5">
    <property type="entry name" value="S-LAYER PROTEIN _ PEPTIDOGLYCAN ENDO-BETA-N-ACETYLGLUCOSAMINIDASE"/>
    <property type="match status" value="1"/>
</dbReference>
<dbReference type="InterPro" id="IPR001119">
    <property type="entry name" value="SLH_dom"/>
</dbReference>
<sequence>MKKIRVLLAGLMTASLLPFNAAFAAEKTSDMYIAEDLEPDKFAYEEMDDFMAADIIDGSVDKDGYVYVKPNGQITRAQFVKILVNALDLKSDASAKTFNDVKSSDWFYPYVQTANSLGIVTGRPDGGFDPYEKIRRDQMAVMIHRAFKSSVTFKPVTKTFKDVPKGRFGYDEINAAAANGIITGYGDVFKPTALATRAQGIVMIHRALQQQKSALPNEQELQSFLRNHIIAENRAAEVMNTDELVKLYNSNTTGYYRAMGLDSLEMYKDIYGDDVQMSMKADEDFNVHTISLSNNYVKLEVTDILYHLEIKFGKEGEGMKMDFDMSGEYSLKKDANGQWKIYNFIPYDEELEDTPFLAVNH</sequence>
<evidence type="ECO:0000313" key="4">
    <source>
        <dbReference type="EMBL" id="MFC3886175.1"/>
    </source>
</evidence>
<evidence type="ECO:0000256" key="2">
    <source>
        <dbReference type="SAM" id="SignalP"/>
    </source>
</evidence>
<dbReference type="PANTHER" id="PTHR43308">
    <property type="entry name" value="OUTER MEMBRANE PROTEIN ALPHA-RELATED"/>
    <property type="match status" value="1"/>
</dbReference>
<feature type="signal peptide" evidence="2">
    <location>
        <begin position="1"/>
        <end position="24"/>
    </location>
</feature>
<accession>A0ABV8B8S2</accession>
<reference evidence="5" key="1">
    <citation type="journal article" date="2019" name="Int. J. Syst. Evol. Microbiol.">
        <title>The Global Catalogue of Microorganisms (GCM) 10K type strain sequencing project: providing services to taxonomists for standard genome sequencing and annotation.</title>
        <authorList>
            <consortium name="The Broad Institute Genomics Platform"/>
            <consortium name="The Broad Institute Genome Sequencing Center for Infectious Disease"/>
            <person name="Wu L."/>
            <person name="Ma J."/>
        </authorList>
    </citation>
    <scope>NUCLEOTIDE SEQUENCE [LARGE SCALE GENOMIC DNA]</scope>
    <source>
        <strain evidence="5">CCUG 61889</strain>
    </source>
</reference>
<dbReference type="RefSeq" id="WP_377918544.1">
    <property type="nucleotide sequence ID" value="NZ_JBHRZT010000072.1"/>
</dbReference>
<dbReference type="Pfam" id="PF00395">
    <property type="entry name" value="SLH"/>
    <property type="match status" value="2"/>
</dbReference>
<protein>
    <submittedName>
        <fullName evidence="4">S-layer homology domain-containing protein</fullName>
    </submittedName>
</protein>
<name>A0ABV8B8S2_9BACI</name>
<organism evidence="4 5">
    <name type="scientific">Bacillus songklensis</name>
    <dbReference type="NCBI Taxonomy" id="1069116"/>
    <lineage>
        <taxon>Bacteria</taxon>
        <taxon>Bacillati</taxon>
        <taxon>Bacillota</taxon>
        <taxon>Bacilli</taxon>
        <taxon>Bacillales</taxon>
        <taxon>Bacillaceae</taxon>
        <taxon>Bacillus</taxon>
    </lineage>
</organism>
<dbReference type="Proteomes" id="UP001595752">
    <property type="component" value="Unassembled WGS sequence"/>
</dbReference>
<feature type="domain" description="SLH" evidence="3">
    <location>
        <begin position="30"/>
        <end position="93"/>
    </location>
</feature>
<evidence type="ECO:0000313" key="5">
    <source>
        <dbReference type="Proteomes" id="UP001595752"/>
    </source>
</evidence>
<feature type="domain" description="SLH" evidence="3">
    <location>
        <begin position="94"/>
        <end position="157"/>
    </location>
</feature>
<gene>
    <name evidence="4" type="ORF">ACFOU2_22885</name>
</gene>
<comment type="caution">
    <text evidence="4">The sequence shown here is derived from an EMBL/GenBank/DDBJ whole genome shotgun (WGS) entry which is preliminary data.</text>
</comment>
<keyword evidence="5" id="KW-1185">Reference proteome</keyword>
<evidence type="ECO:0000259" key="3">
    <source>
        <dbReference type="PROSITE" id="PS51272"/>
    </source>
</evidence>
<evidence type="ECO:0000256" key="1">
    <source>
        <dbReference type="ARBA" id="ARBA00022729"/>
    </source>
</evidence>